<proteinExistence type="predicted"/>
<dbReference type="Proteomes" id="UP001209570">
    <property type="component" value="Unassembled WGS sequence"/>
</dbReference>
<gene>
    <name evidence="2" type="ORF">P43SY_011397</name>
</gene>
<evidence type="ECO:0000313" key="3">
    <source>
        <dbReference type="Proteomes" id="UP001209570"/>
    </source>
</evidence>
<evidence type="ECO:0000313" key="2">
    <source>
        <dbReference type="EMBL" id="KAJ0392070.1"/>
    </source>
</evidence>
<accession>A0AAD5Q5U0</accession>
<dbReference type="AlphaFoldDB" id="A0AAD5Q5U0"/>
<organism evidence="2 3">
    <name type="scientific">Pythium insidiosum</name>
    <name type="common">Pythiosis disease agent</name>
    <dbReference type="NCBI Taxonomy" id="114742"/>
    <lineage>
        <taxon>Eukaryota</taxon>
        <taxon>Sar</taxon>
        <taxon>Stramenopiles</taxon>
        <taxon>Oomycota</taxon>
        <taxon>Peronosporomycetes</taxon>
        <taxon>Pythiales</taxon>
        <taxon>Pythiaceae</taxon>
        <taxon>Pythium</taxon>
    </lineage>
</organism>
<sequence>MATAASSPTDISDHDSLRPLMLPRPEPKTKRRTLSPEERASRRRKQHRELVARGRARLRARVEELQHQEELLQRTVDSAVRSFMTRVRRSGYAQDGESLSARFMHAVALQESLRLENDRLVESIERHRKFQDTVRQANATLLPSSPDAVTDTAAASTKTRDVRAADAGPALSADCSSWIFFTGDDEPFYFAPYSLAECDALLSGMRRDAMALDDAFRRQQYPTAVTRYFGWRVQRILDPSNKSLLRFHFNRVVPAARADGAARETWQILNDPERYAKLYRTAVVVHVVQRVDEHTSIVVRNNPDHEQTTRLRSISLMRIVEDVDAIGRPVTTILVHVLPPQNEASVARQARRGVMYIRQGFTYMRFVRVDDASVEVTYGGMGQCPSEDHAVYLLMELGCAWFRWEQVVMPTRLVAMAPS</sequence>
<feature type="region of interest" description="Disordered" evidence="1">
    <location>
        <begin position="1"/>
        <end position="50"/>
    </location>
</feature>
<name>A0AAD5Q5U0_PYTIN</name>
<keyword evidence="3" id="KW-1185">Reference proteome</keyword>
<reference evidence="2" key="1">
    <citation type="submission" date="2021-12" db="EMBL/GenBank/DDBJ databases">
        <title>Prjna785345.</title>
        <authorList>
            <person name="Rujirawat T."/>
            <person name="Krajaejun T."/>
        </authorList>
    </citation>
    <scope>NUCLEOTIDE SEQUENCE</scope>
    <source>
        <strain evidence="2">Pi057C3</strain>
    </source>
</reference>
<comment type="caution">
    <text evidence="2">The sequence shown here is derived from an EMBL/GenBank/DDBJ whole genome shotgun (WGS) entry which is preliminary data.</text>
</comment>
<protein>
    <submittedName>
        <fullName evidence="2">Uncharacterized protein</fullName>
    </submittedName>
</protein>
<dbReference type="EMBL" id="JAKCXM010000730">
    <property type="protein sequence ID" value="KAJ0392070.1"/>
    <property type="molecule type" value="Genomic_DNA"/>
</dbReference>
<feature type="region of interest" description="Disordered" evidence="1">
    <location>
        <begin position="143"/>
        <end position="163"/>
    </location>
</feature>
<evidence type="ECO:0000256" key="1">
    <source>
        <dbReference type="SAM" id="MobiDB-lite"/>
    </source>
</evidence>
<feature type="compositionally biased region" description="Polar residues" evidence="1">
    <location>
        <begin position="1"/>
        <end position="10"/>
    </location>
</feature>